<comment type="caution">
    <text evidence="1">The sequence shown here is derived from an EMBL/GenBank/DDBJ whole genome shotgun (WGS) entry which is preliminary data.</text>
</comment>
<dbReference type="AlphaFoldDB" id="A0A2M8KNL3"/>
<accession>A0A2M8KNL3</accession>
<sequence>MFPSSNIELKNETNYEVSVDLSLVKSLFLENAPDFAVMTFPKIIIHILDNPSDQRINYRIQNGSNGYYMGYGSEIITDDSLILYVYADDENVDKFTSRLNYALVSSIFLVRFPYKSVSDLESTISDYYQHNFKNKSMFTLR</sequence>
<proteinExistence type="predicted"/>
<gene>
    <name evidence="1" type="ORF">COU87_04185</name>
</gene>
<protein>
    <submittedName>
        <fullName evidence="1">Uncharacterized protein</fullName>
    </submittedName>
</protein>
<organism evidence="1 2">
    <name type="scientific">Candidatus Roizmanbacteria bacterium CG10_big_fil_rev_8_21_14_0_10_39_12</name>
    <dbReference type="NCBI Taxonomy" id="1974852"/>
    <lineage>
        <taxon>Bacteria</taxon>
        <taxon>Candidatus Roizmaniibacteriota</taxon>
    </lineage>
</organism>
<dbReference type="EMBL" id="PFEC01000074">
    <property type="protein sequence ID" value="PJE61516.1"/>
    <property type="molecule type" value="Genomic_DNA"/>
</dbReference>
<name>A0A2M8KNL3_9BACT</name>
<evidence type="ECO:0000313" key="2">
    <source>
        <dbReference type="Proteomes" id="UP000230222"/>
    </source>
</evidence>
<reference evidence="2" key="1">
    <citation type="submission" date="2017-09" db="EMBL/GenBank/DDBJ databases">
        <title>Depth-based differentiation of microbial function through sediment-hosted aquifers and enrichment of novel symbionts in the deep terrestrial subsurface.</title>
        <authorList>
            <person name="Probst A.J."/>
            <person name="Ladd B."/>
            <person name="Jarett J.K."/>
            <person name="Geller-Mcgrath D.E."/>
            <person name="Sieber C.M.K."/>
            <person name="Emerson J.B."/>
            <person name="Anantharaman K."/>
            <person name="Thomas B.C."/>
            <person name="Malmstrom R."/>
            <person name="Stieglmeier M."/>
            <person name="Klingl A."/>
            <person name="Woyke T."/>
            <person name="Ryan C.M."/>
            <person name="Banfield J.F."/>
        </authorList>
    </citation>
    <scope>NUCLEOTIDE SEQUENCE [LARGE SCALE GENOMIC DNA]</scope>
</reference>
<dbReference type="Proteomes" id="UP000230222">
    <property type="component" value="Unassembled WGS sequence"/>
</dbReference>
<evidence type="ECO:0000313" key="1">
    <source>
        <dbReference type="EMBL" id="PJE61516.1"/>
    </source>
</evidence>